<dbReference type="EnsemblMetazoa" id="G3158.2">
    <property type="protein sequence ID" value="G3158.2:cds"/>
    <property type="gene ID" value="G3158"/>
</dbReference>
<dbReference type="GeneID" id="105345915"/>
<keyword evidence="2 5" id="KW-0812">Transmembrane</keyword>
<evidence type="ECO:0000256" key="5">
    <source>
        <dbReference type="SAM" id="Phobius"/>
    </source>
</evidence>
<dbReference type="EnsemblMetazoa" id="G3158.1">
    <property type="protein sequence ID" value="G3158.1:cds"/>
    <property type="gene ID" value="G3158"/>
</dbReference>
<evidence type="ECO:0000256" key="3">
    <source>
        <dbReference type="ARBA" id="ARBA00022989"/>
    </source>
</evidence>
<accession>A0A8W8MBX8</accession>
<dbReference type="GO" id="GO:0016020">
    <property type="term" value="C:membrane"/>
    <property type="evidence" value="ECO:0007669"/>
    <property type="project" value="UniProtKB-SubCell"/>
</dbReference>
<reference evidence="6" key="1">
    <citation type="submission" date="2022-08" db="UniProtKB">
        <authorList>
            <consortium name="EnsemblMetazoa"/>
        </authorList>
    </citation>
    <scope>IDENTIFICATION</scope>
    <source>
        <strain evidence="6">05x7-T-G4-1.051#20</strain>
    </source>
</reference>
<evidence type="ECO:0000313" key="7">
    <source>
        <dbReference type="Proteomes" id="UP000005408"/>
    </source>
</evidence>
<organism evidence="6 7">
    <name type="scientific">Magallana gigas</name>
    <name type="common">Pacific oyster</name>
    <name type="synonym">Crassostrea gigas</name>
    <dbReference type="NCBI Taxonomy" id="29159"/>
    <lineage>
        <taxon>Eukaryota</taxon>
        <taxon>Metazoa</taxon>
        <taxon>Spiralia</taxon>
        <taxon>Lophotrochozoa</taxon>
        <taxon>Mollusca</taxon>
        <taxon>Bivalvia</taxon>
        <taxon>Autobranchia</taxon>
        <taxon>Pteriomorphia</taxon>
        <taxon>Ostreida</taxon>
        <taxon>Ostreoidea</taxon>
        <taxon>Ostreidae</taxon>
        <taxon>Magallana</taxon>
    </lineage>
</organism>
<dbReference type="OrthoDB" id="6120962at2759"/>
<protein>
    <submittedName>
        <fullName evidence="6">Uncharacterized protein</fullName>
    </submittedName>
</protein>
<feature type="transmembrane region" description="Helical" evidence="5">
    <location>
        <begin position="7"/>
        <end position="29"/>
    </location>
</feature>
<feature type="transmembrane region" description="Helical" evidence="5">
    <location>
        <begin position="222"/>
        <end position="240"/>
    </location>
</feature>
<keyword evidence="7" id="KW-1185">Reference proteome</keyword>
<keyword evidence="3 5" id="KW-1133">Transmembrane helix</keyword>
<dbReference type="AlphaFoldDB" id="A0A8W8MBX8"/>
<feature type="transmembrane region" description="Helical" evidence="5">
    <location>
        <begin position="135"/>
        <end position="156"/>
    </location>
</feature>
<keyword evidence="4 5" id="KW-0472">Membrane</keyword>
<dbReference type="OMA" id="GIWIMCV"/>
<evidence type="ECO:0000313" key="6">
    <source>
        <dbReference type="EnsemblMetazoa" id="G3158.1:cds"/>
    </source>
</evidence>
<evidence type="ECO:0000256" key="1">
    <source>
        <dbReference type="ARBA" id="ARBA00004141"/>
    </source>
</evidence>
<comment type="subcellular location">
    <subcellularLocation>
        <location evidence="1">Membrane</location>
        <topology evidence="1">Multi-pass membrane protein</topology>
    </subcellularLocation>
</comment>
<dbReference type="Gene3D" id="1.20.140.150">
    <property type="match status" value="1"/>
</dbReference>
<evidence type="ECO:0000256" key="2">
    <source>
        <dbReference type="ARBA" id="ARBA00022692"/>
    </source>
</evidence>
<dbReference type="Proteomes" id="UP000005408">
    <property type="component" value="Unassembled WGS sequence"/>
</dbReference>
<feature type="transmembrane region" description="Helical" evidence="5">
    <location>
        <begin position="163"/>
        <end position="187"/>
    </location>
</feature>
<dbReference type="Pfam" id="PF13903">
    <property type="entry name" value="Claudin_2"/>
    <property type="match status" value="1"/>
</dbReference>
<evidence type="ECO:0000256" key="4">
    <source>
        <dbReference type="ARBA" id="ARBA00023136"/>
    </source>
</evidence>
<dbReference type="InterPro" id="IPR004031">
    <property type="entry name" value="PMP22/EMP/MP20/Claudin"/>
</dbReference>
<name>A0A8W8MBX8_MAGGI</name>
<dbReference type="KEGG" id="crg:105345915"/>
<dbReference type="RefSeq" id="XP_011452577.1">
    <property type="nucleotide sequence ID" value="XM_011454275.4"/>
</dbReference>
<proteinExistence type="predicted"/>
<sequence length="256" mass="28938">MPAPYAILEAGTVLVGLVASLFLIIVFSVDTWEEANYSFTAANNSYRMVTVASSDSDLNVYSIRGALVDPWTTYYFYHQYWGLWKLCDVLTDTARATLTAAGLDRKECFNFLSDYDEESMVVSTNTKSFMGLHNSTVVCFMVTIIDLIVANFLAILGTYRKMVPVCMVAGALYCIACVFVFFGLVIFHLKHHYEHYYCHALYDIPDSVCPVRDVSVGWPAPLAWFSLILLVADSIFWVFLTQALRIIKTKTMSDKY</sequence>